<keyword evidence="1" id="KW-0732">Signal</keyword>
<dbReference type="AlphaFoldDB" id="A0A1V9XR42"/>
<dbReference type="EMBL" id="MNPL01005521">
    <property type="protein sequence ID" value="OQR75964.1"/>
    <property type="molecule type" value="Genomic_DNA"/>
</dbReference>
<accession>A0A1V9XR42</accession>
<name>A0A1V9XR42_9ACAR</name>
<evidence type="ECO:0008006" key="4">
    <source>
        <dbReference type="Google" id="ProtNLM"/>
    </source>
</evidence>
<evidence type="ECO:0000313" key="2">
    <source>
        <dbReference type="EMBL" id="OQR75964.1"/>
    </source>
</evidence>
<reference evidence="2 3" key="1">
    <citation type="journal article" date="2017" name="Gigascience">
        <title>Draft genome of the honey bee ectoparasitic mite, Tropilaelaps mercedesae, is shaped by the parasitic life history.</title>
        <authorList>
            <person name="Dong X."/>
            <person name="Armstrong S.D."/>
            <person name="Xia D."/>
            <person name="Makepeace B.L."/>
            <person name="Darby A.C."/>
            <person name="Kadowaki T."/>
        </authorList>
    </citation>
    <scope>NUCLEOTIDE SEQUENCE [LARGE SCALE GENOMIC DNA]</scope>
    <source>
        <strain evidence="2">Wuxi-XJTLU</strain>
    </source>
</reference>
<keyword evidence="3" id="KW-1185">Reference proteome</keyword>
<evidence type="ECO:0000313" key="3">
    <source>
        <dbReference type="Proteomes" id="UP000192247"/>
    </source>
</evidence>
<feature type="chain" id="PRO_5013275006" description="Secreted protein" evidence="1">
    <location>
        <begin position="22"/>
        <end position="129"/>
    </location>
</feature>
<gene>
    <name evidence="2" type="ORF">BIW11_08081</name>
</gene>
<dbReference type="InParanoid" id="A0A1V9XR42"/>
<evidence type="ECO:0000256" key="1">
    <source>
        <dbReference type="SAM" id="SignalP"/>
    </source>
</evidence>
<sequence>MNVPASVAVILIIYQTGPGLCQVTPPRWPQQGYDPGLPNAHPYSARLGRNSKGEYALAWFPRVRHSKEPGYTGRPVISTANNTENRSGGVTPLELEIVVPSQEACHQQNQKQEATEILEINVARHVVSK</sequence>
<dbReference type="Proteomes" id="UP000192247">
    <property type="component" value="Unassembled WGS sequence"/>
</dbReference>
<organism evidence="2 3">
    <name type="scientific">Tropilaelaps mercedesae</name>
    <dbReference type="NCBI Taxonomy" id="418985"/>
    <lineage>
        <taxon>Eukaryota</taxon>
        <taxon>Metazoa</taxon>
        <taxon>Ecdysozoa</taxon>
        <taxon>Arthropoda</taxon>
        <taxon>Chelicerata</taxon>
        <taxon>Arachnida</taxon>
        <taxon>Acari</taxon>
        <taxon>Parasitiformes</taxon>
        <taxon>Mesostigmata</taxon>
        <taxon>Gamasina</taxon>
        <taxon>Dermanyssoidea</taxon>
        <taxon>Laelapidae</taxon>
        <taxon>Tropilaelaps</taxon>
    </lineage>
</organism>
<comment type="caution">
    <text evidence="2">The sequence shown here is derived from an EMBL/GenBank/DDBJ whole genome shotgun (WGS) entry which is preliminary data.</text>
</comment>
<proteinExistence type="predicted"/>
<protein>
    <recommendedName>
        <fullName evidence="4">Secreted protein</fullName>
    </recommendedName>
</protein>
<feature type="signal peptide" evidence="1">
    <location>
        <begin position="1"/>
        <end position="21"/>
    </location>
</feature>